<dbReference type="EMBL" id="KL363185">
    <property type="protein sequence ID" value="KFD58121.1"/>
    <property type="molecule type" value="Genomic_DNA"/>
</dbReference>
<evidence type="ECO:0000313" key="2">
    <source>
        <dbReference type="EMBL" id="KFD58121.1"/>
    </source>
</evidence>
<proteinExistence type="predicted"/>
<feature type="compositionally biased region" description="Basic and acidic residues" evidence="1">
    <location>
        <begin position="15"/>
        <end position="24"/>
    </location>
</feature>
<reference evidence="2 3" key="1">
    <citation type="journal article" date="2014" name="Nat. Genet.">
        <title>Genome and transcriptome of the porcine whipworm Trichuris suis.</title>
        <authorList>
            <person name="Jex A.R."/>
            <person name="Nejsum P."/>
            <person name="Schwarz E.M."/>
            <person name="Hu L."/>
            <person name="Young N.D."/>
            <person name="Hall R.S."/>
            <person name="Korhonen P.K."/>
            <person name="Liao S."/>
            <person name="Thamsborg S."/>
            <person name="Xia J."/>
            <person name="Xu P."/>
            <person name="Wang S."/>
            <person name="Scheerlinck J.P."/>
            <person name="Hofmann A."/>
            <person name="Sternberg P.W."/>
            <person name="Wang J."/>
            <person name="Gasser R.B."/>
        </authorList>
    </citation>
    <scope>NUCLEOTIDE SEQUENCE [LARGE SCALE GENOMIC DNA]</scope>
    <source>
        <strain evidence="2">DCEP-RM93M</strain>
    </source>
</reference>
<evidence type="ECO:0000313" key="3">
    <source>
        <dbReference type="Proteomes" id="UP000030764"/>
    </source>
</evidence>
<dbReference type="Proteomes" id="UP000030764">
    <property type="component" value="Unassembled WGS sequence"/>
</dbReference>
<gene>
    <name evidence="2" type="ORF">M513_00884</name>
</gene>
<keyword evidence="3" id="KW-1185">Reference proteome</keyword>
<organism evidence="2 3">
    <name type="scientific">Trichuris suis</name>
    <name type="common">pig whipworm</name>
    <dbReference type="NCBI Taxonomy" id="68888"/>
    <lineage>
        <taxon>Eukaryota</taxon>
        <taxon>Metazoa</taxon>
        <taxon>Ecdysozoa</taxon>
        <taxon>Nematoda</taxon>
        <taxon>Enoplea</taxon>
        <taxon>Dorylaimia</taxon>
        <taxon>Trichinellida</taxon>
        <taxon>Trichuridae</taxon>
        <taxon>Trichuris</taxon>
    </lineage>
</organism>
<feature type="non-terminal residue" evidence="2">
    <location>
        <position position="75"/>
    </location>
</feature>
<evidence type="ECO:0000256" key="1">
    <source>
        <dbReference type="SAM" id="MobiDB-lite"/>
    </source>
</evidence>
<name>A0A085MLM5_9BILA</name>
<sequence length="75" mass="8442">MRLDHQKPNAVESEPGEKSREERTGWMFSSTSRAGCDVHKLQLPIAQRGGTAPMCPFGSTALFEEHCYSSMRTPW</sequence>
<dbReference type="AlphaFoldDB" id="A0A085MLM5"/>
<accession>A0A085MLM5</accession>
<feature type="region of interest" description="Disordered" evidence="1">
    <location>
        <begin position="1"/>
        <end position="24"/>
    </location>
</feature>
<protein>
    <submittedName>
        <fullName evidence="2">Uncharacterized protein</fullName>
    </submittedName>
</protein>